<feature type="signal peptide" evidence="2">
    <location>
        <begin position="1"/>
        <end position="20"/>
    </location>
</feature>
<dbReference type="EMBL" id="CP031034">
    <property type="protein sequence ID" value="QDZ17957.1"/>
    <property type="molecule type" value="Genomic_DNA"/>
</dbReference>
<organism evidence="4 5">
    <name type="scientific">Chloropicon primus</name>
    <dbReference type="NCBI Taxonomy" id="1764295"/>
    <lineage>
        <taxon>Eukaryota</taxon>
        <taxon>Viridiplantae</taxon>
        <taxon>Chlorophyta</taxon>
        <taxon>Chloropicophyceae</taxon>
        <taxon>Chloropicales</taxon>
        <taxon>Chloropicaceae</taxon>
        <taxon>Chloropicon</taxon>
    </lineage>
</organism>
<dbReference type="PANTHER" id="PTHR39319:SF1">
    <property type="entry name" value="SI:DKEY-256H2.1"/>
    <property type="match status" value="1"/>
</dbReference>
<dbReference type="GO" id="GO:0016798">
    <property type="term" value="F:hydrolase activity, acting on glycosyl bonds"/>
    <property type="evidence" value="ECO:0007669"/>
    <property type="project" value="UniProtKB-KW"/>
</dbReference>
<evidence type="ECO:0000259" key="3">
    <source>
        <dbReference type="SMART" id="SM01290"/>
    </source>
</evidence>
<evidence type="ECO:0000256" key="1">
    <source>
        <dbReference type="ARBA" id="ARBA00023157"/>
    </source>
</evidence>
<evidence type="ECO:0000313" key="5">
    <source>
        <dbReference type="Proteomes" id="UP000316726"/>
    </source>
</evidence>
<dbReference type="InterPro" id="IPR015196">
    <property type="entry name" value="PngaseF_N"/>
</dbReference>
<dbReference type="Proteomes" id="UP000316726">
    <property type="component" value="Chromosome 1"/>
</dbReference>
<keyword evidence="5" id="KW-1185">Reference proteome</keyword>
<dbReference type="InterPro" id="IPR053251">
    <property type="entry name" value="N-glycanase"/>
</dbReference>
<keyword evidence="2" id="KW-0732">Signal</keyword>
<dbReference type="Pfam" id="PF09112">
    <property type="entry name" value="N-glycanase_N"/>
    <property type="match status" value="1"/>
</dbReference>
<evidence type="ECO:0000256" key="2">
    <source>
        <dbReference type="SAM" id="SignalP"/>
    </source>
</evidence>
<dbReference type="AlphaFoldDB" id="A0A5B8MC02"/>
<sequence>MGGVGLALAWAVSWVAVCSGLDPGDPAPHFSVRTTRGVFSYDGPLGAPIIVYAYFDKLDGYSEALFSSSSSVERFLSLDSEPAEYLFLCGDCETASEASRVAQLMESAFHEGGGLSEGGGSWGDRLHFAVESHIVITNLLADWNSTRSLVRVEDDESGETATLKRIDGHFGWLPHVPSDGTSFTAEHARSSLCHKPSAGLQSPDKAEALIIPWANECSFATILGNAQDLGAKLAVLYPRDPTKPLEEVSCSGEECDIAVSIPAMMIPWTRSLEQHGGRLTLTFDQERAPGRSFAISSTGMLAEVGWPVWPWLASLGWAAQYQLYESRLAQSVSEGDVVEIPIFKGNETLDGDLEASILLPSNLLQGDQLGLDLTLWCTGSRDWECPEWDHVIQAFVCCSRPCQACPSLIWSEHNTTGTEVAKAKDCGPEIGRWMTPFRRRGGRWFTDITNLKGAFSAGECRVTMQTVTWASSGSHAWRPQLSLRIRSEQGREGGDREASLKETLTPLFGTKQFDKNYNKRSPFHFTSPVNLVSAHIRALITGHGSDENQCAEFCAGIELFFIVNGQKFTKEFSLAGTQLGCTEQVANGSLPNEHGTWFYGRNGWCDGQDVAPWILDITSVLMPSGENNTIEYVGLYQGADPNPQSSPGQILMSSQLVLETISERPHR</sequence>
<protein>
    <submittedName>
        <fullName evidence="4">Peptide-N-glycosidase</fullName>
    </submittedName>
</protein>
<keyword evidence="1" id="KW-1015">Disulfide bond</keyword>
<reference evidence="4 5" key="1">
    <citation type="submission" date="2018-07" db="EMBL/GenBank/DDBJ databases">
        <title>The complete nuclear genome of the prasinophyte Chloropicon primus (CCMP1205).</title>
        <authorList>
            <person name="Pombert J.-F."/>
            <person name="Otis C."/>
            <person name="Turmel M."/>
            <person name="Lemieux C."/>
        </authorList>
    </citation>
    <scope>NUCLEOTIDE SEQUENCE [LARGE SCALE GENOMIC DNA]</scope>
    <source>
        <strain evidence="4 5">CCMP1205</strain>
    </source>
</reference>
<gene>
    <name evidence="4" type="ORF">A3770_01p04750</name>
</gene>
<dbReference type="SUPFAM" id="SSF49742">
    <property type="entry name" value="PHM/PNGase F"/>
    <property type="match status" value="1"/>
</dbReference>
<dbReference type="GO" id="GO:0016715">
    <property type="term" value="F:oxidoreductase activity, acting on paired donors, with incorporation or reduction of molecular oxygen, reduced ascorbate as one donor, and incorporation of one atom of oxygen"/>
    <property type="evidence" value="ECO:0007669"/>
    <property type="project" value="InterPro"/>
</dbReference>
<dbReference type="OrthoDB" id="506676at2759"/>
<accession>A0A5B8MC02</accession>
<dbReference type="InterPro" id="IPR008977">
    <property type="entry name" value="PHM/PNGase_F_dom_sf"/>
</dbReference>
<feature type="chain" id="PRO_5022895550" evidence="2">
    <location>
        <begin position="21"/>
        <end position="667"/>
    </location>
</feature>
<dbReference type="InterPro" id="IPR015197">
    <property type="entry name" value="PngaseF_C"/>
</dbReference>
<dbReference type="Gene3D" id="2.60.120.230">
    <property type="match status" value="1"/>
</dbReference>
<feature type="domain" description="Peptide-N-glycosidase F N-terminal" evidence="3">
    <location>
        <begin position="339"/>
        <end position="485"/>
    </location>
</feature>
<proteinExistence type="predicted"/>
<name>A0A5B8MC02_9CHLO</name>
<dbReference type="SMART" id="SM01290">
    <property type="entry name" value="N-glycanase_N"/>
    <property type="match status" value="1"/>
</dbReference>
<keyword evidence="4" id="KW-0326">Glycosidase</keyword>
<dbReference type="STRING" id="1764295.A0A5B8MC02"/>
<dbReference type="Pfam" id="PF09113">
    <property type="entry name" value="N-glycanase_C"/>
    <property type="match status" value="1"/>
</dbReference>
<dbReference type="PANTHER" id="PTHR39319">
    <property type="entry name" value="SI:DKEY-256H2.1"/>
    <property type="match status" value="1"/>
</dbReference>
<keyword evidence="4" id="KW-0378">Hydrolase</keyword>
<dbReference type="InterPro" id="IPR014784">
    <property type="entry name" value="Cu2_ascorb_mOase-like_C"/>
</dbReference>
<evidence type="ECO:0000313" key="4">
    <source>
        <dbReference type="EMBL" id="QDZ17957.1"/>
    </source>
</evidence>